<proteinExistence type="predicted"/>
<dbReference type="PANTHER" id="PTHR43546:SF3">
    <property type="entry name" value="UPF0173 METAL-DEPENDENT HYDROLASE MJ1163"/>
    <property type="match status" value="1"/>
</dbReference>
<sequence length="281" mass="30891">MTTTVRATFFGSSSILLTDGTSSVMTDAFFSRPSLLRIRFGRVAPDLARITDTLERARIDSLDAILVAHSHVDHAMDAPEVARRTGATVHGSESTVNVGRGWGLDEQQMQLIAHDDEIAVGAFRVRVFEGLHSPGDFAPGTIDAPLTPPCKAKDYRTGACYSFLVTHPQGSILIHPSANHVPHAFGGLDVDALYLGIGGLGSQPRDFQDEYWQHVVEATRPRLILPVHWDNFGRPLTRPLRPLPRIIDNFGASRELLRRKAGTGVGIRYQKPFETIEPLAR</sequence>
<dbReference type="InterPro" id="IPR036866">
    <property type="entry name" value="RibonucZ/Hydroxyglut_hydro"/>
</dbReference>
<dbReference type="Pfam" id="PF00753">
    <property type="entry name" value="Lactamase_B"/>
    <property type="match status" value="1"/>
</dbReference>
<organism evidence="2 3">
    <name type="scientific">Williamsia deligens</name>
    <dbReference type="NCBI Taxonomy" id="321325"/>
    <lineage>
        <taxon>Bacteria</taxon>
        <taxon>Bacillati</taxon>
        <taxon>Actinomycetota</taxon>
        <taxon>Actinomycetes</taxon>
        <taxon>Mycobacteriales</taxon>
        <taxon>Nocardiaceae</taxon>
        <taxon>Williamsia</taxon>
    </lineage>
</organism>
<gene>
    <name evidence="2" type="ORF">ACFQ04_11465</name>
</gene>
<dbReference type="Gene3D" id="3.60.15.10">
    <property type="entry name" value="Ribonuclease Z/Hydroxyacylglutathione hydrolase-like"/>
    <property type="match status" value="1"/>
</dbReference>
<dbReference type="CDD" id="cd06262">
    <property type="entry name" value="metallo-hydrolase-like_MBL-fold"/>
    <property type="match status" value="1"/>
</dbReference>
<dbReference type="Proteomes" id="UP001597068">
    <property type="component" value="Unassembled WGS sequence"/>
</dbReference>
<dbReference type="InterPro" id="IPR050114">
    <property type="entry name" value="UPF0173_UPF0282_UlaG_hydrolase"/>
</dbReference>
<keyword evidence="3" id="KW-1185">Reference proteome</keyword>
<comment type="caution">
    <text evidence="2">The sequence shown here is derived from an EMBL/GenBank/DDBJ whole genome shotgun (WGS) entry which is preliminary data.</text>
</comment>
<feature type="domain" description="Metallo-beta-lactamase" evidence="1">
    <location>
        <begin position="11"/>
        <end position="228"/>
    </location>
</feature>
<evidence type="ECO:0000313" key="3">
    <source>
        <dbReference type="Proteomes" id="UP001597068"/>
    </source>
</evidence>
<dbReference type="SMART" id="SM00849">
    <property type="entry name" value="Lactamase_B"/>
    <property type="match status" value="1"/>
</dbReference>
<dbReference type="SUPFAM" id="SSF56281">
    <property type="entry name" value="Metallo-hydrolase/oxidoreductase"/>
    <property type="match status" value="1"/>
</dbReference>
<dbReference type="PANTHER" id="PTHR43546">
    <property type="entry name" value="UPF0173 METAL-DEPENDENT HYDROLASE MJ1163-RELATED"/>
    <property type="match status" value="1"/>
</dbReference>
<dbReference type="EMBL" id="JBHTIL010000001">
    <property type="protein sequence ID" value="MFD0926349.1"/>
    <property type="molecule type" value="Genomic_DNA"/>
</dbReference>
<name>A0ABW3G6Z3_9NOCA</name>
<dbReference type="InterPro" id="IPR001279">
    <property type="entry name" value="Metallo-B-lactamas"/>
</dbReference>
<evidence type="ECO:0000259" key="1">
    <source>
        <dbReference type="SMART" id="SM00849"/>
    </source>
</evidence>
<reference evidence="3" key="1">
    <citation type="journal article" date="2019" name="Int. J. Syst. Evol. Microbiol.">
        <title>The Global Catalogue of Microorganisms (GCM) 10K type strain sequencing project: providing services to taxonomists for standard genome sequencing and annotation.</title>
        <authorList>
            <consortium name="The Broad Institute Genomics Platform"/>
            <consortium name="The Broad Institute Genome Sequencing Center for Infectious Disease"/>
            <person name="Wu L."/>
            <person name="Ma J."/>
        </authorList>
    </citation>
    <scope>NUCLEOTIDE SEQUENCE [LARGE SCALE GENOMIC DNA]</scope>
    <source>
        <strain evidence="3">CCUG 50873</strain>
    </source>
</reference>
<accession>A0ABW3G6Z3</accession>
<protein>
    <submittedName>
        <fullName evidence="2">MBL fold metallo-hydrolase</fullName>
    </submittedName>
</protein>
<dbReference type="RefSeq" id="WP_253645768.1">
    <property type="nucleotide sequence ID" value="NZ_BAAAMO010000002.1"/>
</dbReference>
<evidence type="ECO:0000313" key="2">
    <source>
        <dbReference type="EMBL" id="MFD0926349.1"/>
    </source>
</evidence>